<dbReference type="OrthoDB" id="2019572at2759"/>
<accession>A0A165FNQ0</accession>
<feature type="chain" id="PRO_5007857842" evidence="3">
    <location>
        <begin position="22"/>
        <end position="794"/>
    </location>
</feature>
<evidence type="ECO:0000313" key="6">
    <source>
        <dbReference type="EMBL" id="KZT56997.1"/>
    </source>
</evidence>
<proteinExistence type="predicted"/>
<dbReference type="Proteomes" id="UP000076842">
    <property type="component" value="Unassembled WGS sequence"/>
</dbReference>
<gene>
    <name evidence="6" type="ORF">CALCODRAFT_453524</name>
</gene>
<feature type="region of interest" description="Disordered" evidence="2">
    <location>
        <begin position="761"/>
        <end position="794"/>
    </location>
</feature>
<feature type="domain" description="Galactose oxidase-like Early set" evidence="5">
    <location>
        <begin position="658"/>
        <end position="760"/>
    </location>
</feature>
<dbReference type="PANTHER" id="PTHR32208">
    <property type="entry name" value="SECRETED PROTEIN-RELATED"/>
    <property type="match status" value="1"/>
</dbReference>
<reference evidence="6 7" key="1">
    <citation type="journal article" date="2016" name="Mol. Biol. Evol.">
        <title>Comparative Genomics of Early-Diverging Mushroom-Forming Fungi Provides Insights into the Origins of Lignocellulose Decay Capabilities.</title>
        <authorList>
            <person name="Nagy L.G."/>
            <person name="Riley R."/>
            <person name="Tritt A."/>
            <person name="Adam C."/>
            <person name="Daum C."/>
            <person name="Floudas D."/>
            <person name="Sun H."/>
            <person name="Yadav J.S."/>
            <person name="Pangilinan J."/>
            <person name="Larsson K.H."/>
            <person name="Matsuura K."/>
            <person name="Barry K."/>
            <person name="Labutti K."/>
            <person name="Kuo R."/>
            <person name="Ohm R.A."/>
            <person name="Bhattacharya S.S."/>
            <person name="Shirouzu T."/>
            <person name="Yoshinaga Y."/>
            <person name="Martin F.M."/>
            <person name="Grigoriev I.V."/>
            <person name="Hibbett D.S."/>
        </authorList>
    </citation>
    <scope>NUCLEOTIDE SEQUENCE [LARGE SCALE GENOMIC DNA]</scope>
    <source>
        <strain evidence="6 7">HHB12733</strain>
    </source>
</reference>
<feature type="domain" description="Glyoxal oxidase N-terminal" evidence="4">
    <location>
        <begin position="274"/>
        <end position="653"/>
    </location>
</feature>
<dbReference type="PANTHER" id="PTHR32208:SF96">
    <property type="entry name" value="GLYOXAL OXIDASE"/>
    <property type="match status" value="1"/>
</dbReference>
<dbReference type="Gene3D" id="2.60.40.10">
    <property type="entry name" value="Immunoglobulins"/>
    <property type="match status" value="1"/>
</dbReference>
<dbReference type="InterPro" id="IPR014756">
    <property type="entry name" value="Ig_E-set"/>
</dbReference>
<dbReference type="SUPFAM" id="SSF81296">
    <property type="entry name" value="E set domains"/>
    <property type="match status" value="1"/>
</dbReference>
<evidence type="ECO:0000259" key="4">
    <source>
        <dbReference type="Pfam" id="PF07250"/>
    </source>
</evidence>
<evidence type="ECO:0000256" key="2">
    <source>
        <dbReference type="SAM" id="MobiDB-lite"/>
    </source>
</evidence>
<organism evidence="6 7">
    <name type="scientific">Calocera cornea HHB12733</name>
    <dbReference type="NCBI Taxonomy" id="1353952"/>
    <lineage>
        <taxon>Eukaryota</taxon>
        <taxon>Fungi</taxon>
        <taxon>Dikarya</taxon>
        <taxon>Basidiomycota</taxon>
        <taxon>Agaricomycotina</taxon>
        <taxon>Dacrymycetes</taxon>
        <taxon>Dacrymycetales</taxon>
        <taxon>Dacrymycetaceae</taxon>
        <taxon>Calocera</taxon>
    </lineage>
</organism>
<feature type="compositionally biased region" description="Polar residues" evidence="2">
    <location>
        <begin position="776"/>
        <end position="794"/>
    </location>
</feature>
<dbReference type="Gene3D" id="2.60.120.260">
    <property type="entry name" value="Galactose-binding domain-like"/>
    <property type="match status" value="1"/>
</dbReference>
<dbReference type="InterPro" id="IPR013783">
    <property type="entry name" value="Ig-like_fold"/>
</dbReference>
<dbReference type="InterPro" id="IPR009880">
    <property type="entry name" value="Glyoxal_oxidase_N"/>
</dbReference>
<dbReference type="CDD" id="cd02851">
    <property type="entry name" value="E_set_GO_C"/>
    <property type="match status" value="1"/>
</dbReference>
<keyword evidence="7" id="KW-1185">Reference proteome</keyword>
<dbReference type="InterPro" id="IPR037293">
    <property type="entry name" value="Gal_Oxidase_central_sf"/>
</dbReference>
<dbReference type="InParanoid" id="A0A165FNQ0"/>
<evidence type="ECO:0000259" key="5">
    <source>
        <dbReference type="Pfam" id="PF09118"/>
    </source>
</evidence>
<dbReference type="InterPro" id="IPR015202">
    <property type="entry name" value="GO-like_E_set"/>
</dbReference>
<dbReference type="AlphaFoldDB" id="A0A165FNQ0"/>
<dbReference type="EMBL" id="KV423969">
    <property type="protein sequence ID" value="KZT56997.1"/>
    <property type="molecule type" value="Genomic_DNA"/>
</dbReference>
<sequence length="794" mass="85779">MRLPKVLLVLLFLLQVCVVHARLEPRHWASALRRRLSPHLSDYFRNRRIHAIQSAYRSTQPAWNGVTPPGSVPDGKPFLPYYVPVGSVAVDDTWRSIVYSPHSWHNVSNPKYAQGTLHSTTTDGAYMTYLFSGTGIQWFGTVGPTHGIADVFLDGKHVGTVDGFAGQTAVQQRRWASAQLALAQHTLRIVNTGRGQGKTMDVDALVVRHAAVKKTEEAVGVNFIQSTGTAATWKLEQRGTTGVSAMQLSVISDTEAIIFDKVEHNPLTVNSHPAWGAVYNLDTDEVRPLNVLSNSFCAGGTFLSNGTLINVGGNPVVTDKTGAADFGDVNGLQAIRFFDPCLDNKCDIFEDPDRLRMASARWYVTVTRLEDGSALIMGGSKKGGWMNNVTVNNPTFEFFPPKNINGYNALPIPSPFLNDTLNANLFPIAFTLPDSTVFIAANRDAMIYNWKTNEETRLPQFPNGVRVTYPMTGTAVLLPMTVANRFTPTVMICGGSTVDDTMPGYEMSSQTPASDQCVRMTLTRAGMAAGWEVDHMPAPRVMPDAVLLPDGKVAIVNGGRTGIAGYGNVKGQIGQSNADNPVFQPVLYDPDMPLGQRFSSDGMPTSQIPRLYHSVATLVPSGEIMIAGSNPNLDVSEVAYQTEYRVEWLSPPYMSMPRPVISTLPATVDYGEEILVQVELPPGTSNVTISLMDLGFVTHAVHMNSRLVELECTCNLPTAGGNTTTLSIRGPSSIYIYPPGYGWLYVLADGIPSAGKRIMVGDGSAPPDDPAATANLLAQTSGPSQKSDQGGQGG</sequence>
<dbReference type="Pfam" id="PF09118">
    <property type="entry name" value="GO-like_E_set"/>
    <property type="match status" value="1"/>
</dbReference>
<feature type="signal peptide" evidence="3">
    <location>
        <begin position="1"/>
        <end position="21"/>
    </location>
</feature>
<dbReference type="STRING" id="1353952.A0A165FNQ0"/>
<dbReference type="Pfam" id="PF07250">
    <property type="entry name" value="Glyoxal_oxid_N"/>
    <property type="match status" value="1"/>
</dbReference>
<evidence type="ECO:0000256" key="3">
    <source>
        <dbReference type="SAM" id="SignalP"/>
    </source>
</evidence>
<name>A0A165FNQ0_9BASI</name>
<keyword evidence="1 3" id="KW-0732">Signal</keyword>
<dbReference type="SUPFAM" id="SSF50965">
    <property type="entry name" value="Galactose oxidase, central domain"/>
    <property type="match status" value="1"/>
</dbReference>
<dbReference type="Gene3D" id="2.130.10.80">
    <property type="entry name" value="Galactose oxidase/kelch, beta-propeller"/>
    <property type="match status" value="1"/>
</dbReference>
<evidence type="ECO:0000313" key="7">
    <source>
        <dbReference type="Proteomes" id="UP000076842"/>
    </source>
</evidence>
<protein>
    <submittedName>
        <fullName evidence="6">Copper radical oxidase</fullName>
    </submittedName>
</protein>
<dbReference type="InterPro" id="IPR011043">
    <property type="entry name" value="Gal_Oxase/kelch_b-propeller"/>
</dbReference>
<evidence type="ECO:0000256" key="1">
    <source>
        <dbReference type="ARBA" id="ARBA00022729"/>
    </source>
</evidence>